<sequence length="55" mass="6043">MTHSDLCTGTLLTTVRFFKRAVTSPGDGQYPNHLEREAMILSTFAGMVLVSLGRD</sequence>
<protein>
    <submittedName>
        <fullName evidence="1">Uncharacterized protein</fullName>
    </submittedName>
</protein>
<dbReference type="EMBL" id="GBXM01085507">
    <property type="protein sequence ID" value="JAH23070.1"/>
    <property type="molecule type" value="Transcribed_RNA"/>
</dbReference>
<reference evidence="1" key="2">
    <citation type="journal article" date="2015" name="Fish Shellfish Immunol.">
        <title>Early steps in the European eel (Anguilla anguilla)-Vibrio vulnificus interaction in the gills: Role of the RtxA13 toxin.</title>
        <authorList>
            <person name="Callol A."/>
            <person name="Pajuelo D."/>
            <person name="Ebbesson L."/>
            <person name="Teles M."/>
            <person name="MacKenzie S."/>
            <person name="Amaro C."/>
        </authorList>
    </citation>
    <scope>NUCLEOTIDE SEQUENCE</scope>
</reference>
<dbReference type="InterPro" id="IPR038776">
    <property type="entry name" value="C2orf80"/>
</dbReference>
<name>A0A0E9R3L0_ANGAN</name>
<accession>A0A0E9R3L0</accession>
<proteinExistence type="predicted"/>
<organism evidence="1">
    <name type="scientific">Anguilla anguilla</name>
    <name type="common">European freshwater eel</name>
    <name type="synonym">Muraena anguilla</name>
    <dbReference type="NCBI Taxonomy" id="7936"/>
    <lineage>
        <taxon>Eukaryota</taxon>
        <taxon>Metazoa</taxon>
        <taxon>Chordata</taxon>
        <taxon>Craniata</taxon>
        <taxon>Vertebrata</taxon>
        <taxon>Euteleostomi</taxon>
        <taxon>Actinopterygii</taxon>
        <taxon>Neopterygii</taxon>
        <taxon>Teleostei</taxon>
        <taxon>Anguilliformes</taxon>
        <taxon>Anguillidae</taxon>
        <taxon>Anguilla</taxon>
    </lineage>
</organism>
<dbReference type="Pfam" id="PF17718">
    <property type="entry name" value="DUF5563"/>
    <property type="match status" value="1"/>
</dbReference>
<dbReference type="EMBL" id="GBXM01085202">
    <property type="protein sequence ID" value="JAH23375.1"/>
    <property type="molecule type" value="Transcribed_RNA"/>
</dbReference>
<evidence type="ECO:0000313" key="1">
    <source>
        <dbReference type="EMBL" id="JAH23070.1"/>
    </source>
</evidence>
<dbReference type="AlphaFoldDB" id="A0A0E9R3L0"/>
<reference evidence="1" key="1">
    <citation type="submission" date="2014-11" db="EMBL/GenBank/DDBJ databases">
        <authorList>
            <person name="Amaro Gonzalez C."/>
        </authorList>
    </citation>
    <scope>NUCLEOTIDE SEQUENCE</scope>
</reference>